<dbReference type="Pfam" id="PF00107">
    <property type="entry name" value="ADH_zinc_N"/>
    <property type="match status" value="1"/>
</dbReference>
<feature type="domain" description="Alcohol dehydrogenase-like N-terminal" evidence="8">
    <location>
        <begin position="353"/>
        <end position="474"/>
    </location>
</feature>
<dbReference type="Gene3D" id="3.90.920.10">
    <property type="entry name" value="DNA primase, PRIM domain"/>
    <property type="match status" value="1"/>
</dbReference>
<evidence type="ECO:0000256" key="2">
    <source>
        <dbReference type="ARBA" id="ARBA00022723"/>
    </source>
</evidence>
<evidence type="ECO:0000313" key="10">
    <source>
        <dbReference type="EMBL" id="BCB83493.1"/>
    </source>
</evidence>
<dbReference type="InterPro" id="IPR002328">
    <property type="entry name" value="ADH_Zn_CS"/>
</dbReference>
<dbReference type="PROSITE" id="PS00059">
    <property type="entry name" value="ADH_ZINC"/>
    <property type="match status" value="1"/>
</dbReference>
<evidence type="ECO:0000256" key="1">
    <source>
        <dbReference type="ARBA" id="ARBA00001947"/>
    </source>
</evidence>
<dbReference type="SUPFAM" id="SSF50129">
    <property type="entry name" value="GroES-like"/>
    <property type="match status" value="1"/>
</dbReference>
<sequence length="722" mass="78045">MAADEERDGVALTNLDQQLFEGAGATKRELVDYLDALHDRIVPVLRDRPLSVIRILRGQDAFMQKNVPKYTPDWVRTVTRWADASKREVRYALCDDRRTLLWFGNQRAIEYHPALTRSDRADVVTDLILDLDPPEGDAFDQVVAAAHLVRQALADAGLAGAVKTSGSKGVHIFVPVDESVGIADVAAATRALAARAERIDPQVATTAFIKEDRAGKVFLDSTRAGGATVVAAYSPRLRPGLPVSFPVAWDDLDRVKPADFTIHTAPDLLGAADPWAERLPRRNGSPTTSSRRDTRSPSPACRRCTRASAGPAPAARGFEGYRPGKHPVMRAVTWQGRREVSVDNVPDPRIQEPTDAIVEVTSTGICGSDLHLYEVMSPLMEKGHILGHEAMGVVREVGSQVRTAAPGDRVVIPFQVCCGHCHMCVQGLQTQCETTQARESGMGAALFGYPKLYGEVPGGQAELLRVPQAQYMPIKVPQGPPDDRFVYLSDVLPAAWQAVEYADVPAGGTLVVLGLGPVGDMSARVAAQRGAGRVIGVDLVPERLERARARGIEVVDLRETDDLAGEVRDRTDGRGCDSVVDAVGMEAHGSAAARLAQQMAGLLPDAVAAKVTQRIGADRLTALYCAIDIVRRGGTISIAGVYGGMADPLPMLTLFDKQIQLRMGQANVKRWIDDIVPLLARDDDPLGTETFATHRLPLAEAPRAYDMFQKKLDGAVKILLQP</sequence>
<dbReference type="PANTHER" id="PTHR42813:SF2">
    <property type="entry name" value="DEHYDROGENASE, ZINC-CONTAINING, PUTATIVE (AFU_ORTHOLOGUE AFUA_2G02810)-RELATED"/>
    <property type="match status" value="1"/>
</dbReference>
<dbReference type="InterPro" id="IPR013149">
    <property type="entry name" value="ADH-like_C"/>
</dbReference>
<evidence type="ECO:0000256" key="6">
    <source>
        <dbReference type="SAM" id="MobiDB-lite"/>
    </source>
</evidence>
<gene>
    <name evidence="10" type="ORF">Psuf_008060</name>
</gene>
<reference evidence="10 11" key="1">
    <citation type="submission" date="2020-03" db="EMBL/GenBank/DDBJ databases">
        <title>Whole genome shotgun sequence of Phytohabitans suffuscus NBRC 105367.</title>
        <authorList>
            <person name="Komaki H."/>
            <person name="Tamura T."/>
        </authorList>
    </citation>
    <scope>NUCLEOTIDE SEQUENCE [LARGE SCALE GENOMIC DNA]</scope>
    <source>
        <strain evidence="10 11">NBRC 105367</strain>
    </source>
</reference>
<evidence type="ECO:0000256" key="4">
    <source>
        <dbReference type="ARBA" id="ARBA00023002"/>
    </source>
</evidence>
<evidence type="ECO:0000256" key="3">
    <source>
        <dbReference type="ARBA" id="ARBA00022833"/>
    </source>
</evidence>
<dbReference type="CDD" id="cd08283">
    <property type="entry name" value="FDH_like_1"/>
    <property type="match status" value="1"/>
</dbReference>
<feature type="domain" description="Alcohol dehydrogenase-like C-terminal" evidence="7">
    <location>
        <begin position="517"/>
        <end position="592"/>
    </location>
</feature>
<dbReference type="PANTHER" id="PTHR42813">
    <property type="entry name" value="ZINC-TYPE ALCOHOL DEHYDROGENASE-LIKE"/>
    <property type="match status" value="1"/>
</dbReference>
<evidence type="ECO:0000259" key="8">
    <source>
        <dbReference type="Pfam" id="PF08240"/>
    </source>
</evidence>
<dbReference type="Proteomes" id="UP000503011">
    <property type="component" value="Chromosome"/>
</dbReference>
<evidence type="ECO:0000313" key="11">
    <source>
        <dbReference type="Proteomes" id="UP000503011"/>
    </source>
</evidence>
<evidence type="ECO:0008006" key="12">
    <source>
        <dbReference type="Google" id="ProtNLM"/>
    </source>
</evidence>
<feature type="compositionally biased region" description="Low complexity" evidence="6">
    <location>
        <begin position="306"/>
        <end position="317"/>
    </location>
</feature>
<proteinExistence type="inferred from homology"/>
<comment type="cofactor">
    <cofactor evidence="1 5">
        <name>Zn(2+)</name>
        <dbReference type="ChEBI" id="CHEBI:29105"/>
    </cofactor>
</comment>
<evidence type="ECO:0000259" key="9">
    <source>
        <dbReference type="Pfam" id="PF21686"/>
    </source>
</evidence>
<keyword evidence="4" id="KW-0560">Oxidoreductase</keyword>
<dbReference type="InterPro" id="IPR036291">
    <property type="entry name" value="NAD(P)-bd_dom_sf"/>
</dbReference>
<evidence type="ECO:0000256" key="5">
    <source>
        <dbReference type="RuleBase" id="RU361277"/>
    </source>
</evidence>
<dbReference type="Gene3D" id="3.90.180.10">
    <property type="entry name" value="Medium-chain alcohol dehydrogenases, catalytic domain"/>
    <property type="match status" value="1"/>
</dbReference>
<dbReference type="EMBL" id="AP022871">
    <property type="protein sequence ID" value="BCB83493.1"/>
    <property type="molecule type" value="Genomic_DNA"/>
</dbReference>
<protein>
    <recommendedName>
        <fullName evidence="12">Enoyl reductase (ER) domain-containing protein</fullName>
    </recommendedName>
</protein>
<dbReference type="GO" id="GO:0008270">
    <property type="term" value="F:zinc ion binding"/>
    <property type="evidence" value="ECO:0007669"/>
    <property type="project" value="InterPro"/>
</dbReference>
<dbReference type="Gene3D" id="3.40.50.720">
    <property type="entry name" value="NAD(P)-binding Rossmann-like Domain"/>
    <property type="match status" value="1"/>
</dbReference>
<comment type="similarity">
    <text evidence="5">Belongs to the zinc-containing alcohol dehydrogenase family.</text>
</comment>
<feature type="domain" description="DNA ligase D polymerase" evidence="9">
    <location>
        <begin position="26"/>
        <end position="275"/>
    </location>
</feature>
<organism evidence="10 11">
    <name type="scientific">Phytohabitans suffuscus</name>
    <dbReference type="NCBI Taxonomy" id="624315"/>
    <lineage>
        <taxon>Bacteria</taxon>
        <taxon>Bacillati</taxon>
        <taxon>Actinomycetota</taxon>
        <taxon>Actinomycetes</taxon>
        <taxon>Micromonosporales</taxon>
        <taxon>Micromonosporaceae</taxon>
    </lineage>
</organism>
<feature type="region of interest" description="Disordered" evidence="6">
    <location>
        <begin position="273"/>
        <end position="322"/>
    </location>
</feature>
<dbReference type="SUPFAM" id="SSF51735">
    <property type="entry name" value="NAD(P)-binding Rossmann-fold domains"/>
    <property type="match status" value="1"/>
</dbReference>
<dbReference type="InterPro" id="IPR014145">
    <property type="entry name" value="LigD_pol_dom"/>
</dbReference>
<dbReference type="Pfam" id="PF21686">
    <property type="entry name" value="LigD_Prim-Pol"/>
    <property type="match status" value="1"/>
</dbReference>
<dbReference type="AlphaFoldDB" id="A0A6F8YBU1"/>
<evidence type="ECO:0000259" key="7">
    <source>
        <dbReference type="Pfam" id="PF00107"/>
    </source>
</evidence>
<keyword evidence="11" id="KW-1185">Reference proteome</keyword>
<keyword evidence="2 5" id="KW-0479">Metal-binding</keyword>
<dbReference type="KEGG" id="psuu:Psuf_008060"/>
<accession>A0A6F8YBU1</accession>
<name>A0A6F8YBU1_9ACTN</name>
<keyword evidence="3 5" id="KW-0862">Zinc</keyword>
<dbReference type="GO" id="GO:0016491">
    <property type="term" value="F:oxidoreductase activity"/>
    <property type="evidence" value="ECO:0007669"/>
    <property type="project" value="UniProtKB-KW"/>
</dbReference>
<reference evidence="10 11" key="2">
    <citation type="submission" date="2020-03" db="EMBL/GenBank/DDBJ databases">
        <authorList>
            <person name="Ichikawa N."/>
            <person name="Kimura A."/>
            <person name="Kitahashi Y."/>
            <person name="Uohara A."/>
        </authorList>
    </citation>
    <scope>NUCLEOTIDE SEQUENCE [LARGE SCALE GENOMIC DNA]</scope>
    <source>
        <strain evidence="10 11">NBRC 105367</strain>
    </source>
</reference>
<dbReference type="InterPro" id="IPR013154">
    <property type="entry name" value="ADH-like_N"/>
</dbReference>
<dbReference type="InterPro" id="IPR011032">
    <property type="entry name" value="GroES-like_sf"/>
</dbReference>
<dbReference type="Pfam" id="PF08240">
    <property type="entry name" value="ADH_N"/>
    <property type="match status" value="1"/>
</dbReference>